<protein>
    <submittedName>
        <fullName evidence="2">Triacylglycerol lipase</fullName>
    </submittedName>
</protein>
<dbReference type="GO" id="GO:0004806">
    <property type="term" value="F:triacylglycerol lipase activity"/>
    <property type="evidence" value="ECO:0007669"/>
    <property type="project" value="InterPro"/>
</dbReference>
<dbReference type="GO" id="GO:0016042">
    <property type="term" value="P:lipid catabolic process"/>
    <property type="evidence" value="ECO:0007669"/>
    <property type="project" value="InterPro"/>
</dbReference>
<evidence type="ECO:0000313" key="3">
    <source>
        <dbReference type="Proteomes" id="UP000199597"/>
    </source>
</evidence>
<dbReference type="Proteomes" id="UP000199597">
    <property type="component" value="Chromosome I"/>
</dbReference>
<dbReference type="OrthoDB" id="9798122at2"/>
<dbReference type="InterPro" id="IPR006311">
    <property type="entry name" value="TAT_signal"/>
</dbReference>
<organism evidence="2 3">
    <name type="scientific">Brevibacterium siliguriense</name>
    <dbReference type="NCBI Taxonomy" id="1136497"/>
    <lineage>
        <taxon>Bacteria</taxon>
        <taxon>Bacillati</taxon>
        <taxon>Actinomycetota</taxon>
        <taxon>Actinomycetes</taxon>
        <taxon>Micrococcales</taxon>
        <taxon>Brevibacteriaceae</taxon>
        <taxon>Brevibacterium</taxon>
    </lineage>
</organism>
<evidence type="ECO:0000313" key="2">
    <source>
        <dbReference type="EMBL" id="SDR76979.1"/>
    </source>
</evidence>
<dbReference type="Gene3D" id="3.40.50.1820">
    <property type="entry name" value="alpha/beta hydrolase"/>
    <property type="match status" value="1"/>
</dbReference>
<keyword evidence="3" id="KW-1185">Reference proteome</keyword>
<dbReference type="RefSeq" id="WP_092009227.1">
    <property type="nucleotide sequence ID" value="NZ_LT629766.1"/>
</dbReference>
<proteinExistence type="predicted"/>
<dbReference type="PROSITE" id="PS51318">
    <property type="entry name" value="TAT"/>
    <property type="match status" value="1"/>
</dbReference>
<evidence type="ECO:0000256" key="1">
    <source>
        <dbReference type="SAM" id="SignalP"/>
    </source>
</evidence>
<dbReference type="SUPFAM" id="SSF53474">
    <property type="entry name" value="alpha/beta-Hydrolases"/>
    <property type="match status" value="1"/>
</dbReference>
<dbReference type="InterPro" id="IPR029058">
    <property type="entry name" value="AB_hydrolase_fold"/>
</dbReference>
<dbReference type="PANTHER" id="PTHR34853:SF1">
    <property type="entry name" value="LIPASE 5"/>
    <property type="match status" value="1"/>
</dbReference>
<gene>
    <name evidence="2" type="ORF">SAMN04489752_0207</name>
</gene>
<dbReference type="AlphaFoldDB" id="A0A1H1LT74"/>
<dbReference type="EMBL" id="LT629766">
    <property type="protein sequence ID" value="SDR76979.1"/>
    <property type="molecule type" value="Genomic_DNA"/>
</dbReference>
<feature type="chain" id="PRO_5009253696" evidence="1">
    <location>
        <begin position="44"/>
        <end position="484"/>
    </location>
</feature>
<dbReference type="Gene3D" id="1.10.260.130">
    <property type="match status" value="1"/>
</dbReference>
<name>A0A1H1LT74_9MICO</name>
<keyword evidence="1" id="KW-0732">Signal</keyword>
<sequence length="484" mass="51384">MSKPTTALSTISSHGPRRLQALSAAAVVGLALTLCTTTAPAHAADLVPQTESEAEQLIEDRAAEDPSTLDRDSVPEGVSVEQAQKAVEKTDELTTADVEYAAAQEDLPASGVPKDFYQTPDSLPSEDGAVLKQADSEFYLDPVKLIKHAAKSTVFMYKTTDEQGNARAATATLLTPNGASGHADDAVVLSPGTQGIADKCAPSRQMSMGTEYEGISIASALAAKHPVVVVDYVGLGTEGTHHYLNRTEEGRSVLDAARAVQQVDGSEIDEKTQLQLRGYSQGGHATTAALELQKDWAPELNIASASAGAVPTDLYKTVSGLSSVYTAFALYGVDTFADQADIDTSDFLNEKGQKIVAETADKCTVEALLSTAFTDGQSLTKNGESFTDIIDENFTDIVHRQRLGKADVPDVPLLVNHSRLDDVVPFEQGKALASTWCRAGHKVAFEDNLGPTHVGGYVAALPRIETFTSRTFAGKAPLDSCWRL</sequence>
<dbReference type="Pfam" id="PF03583">
    <property type="entry name" value="LIP"/>
    <property type="match status" value="1"/>
</dbReference>
<dbReference type="InterPro" id="IPR005152">
    <property type="entry name" value="Lipase_secreted"/>
</dbReference>
<dbReference type="STRING" id="1136497.SAMN04489752_0207"/>
<dbReference type="PANTHER" id="PTHR34853">
    <property type="match status" value="1"/>
</dbReference>
<reference evidence="3" key="1">
    <citation type="submission" date="2016-10" db="EMBL/GenBank/DDBJ databases">
        <authorList>
            <person name="Varghese N."/>
            <person name="Submissions S."/>
        </authorList>
    </citation>
    <scope>NUCLEOTIDE SEQUENCE [LARGE SCALE GENOMIC DNA]</scope>
    <source>
        <strain evidence="3">DSM 23676</strain>
    </source>
</reference>
<accession>A0A1H1LT74</accession>
<feature type="signal peptide" evidence="1">
    <location>
        <begin position="1"/>
        <end position="43"/>
    </location>
</feature>